<evidence type="ECO:0000313" key="2">
    <source>
        <dbReference type="EMBL" id="OGF22201.1"/>
    </source>
</evidence>
<feature type="domain" description="RNase H type-1" evidence="1">
    <location>
        <begin position="2"/>
        <end position="133"/>
    </location>
</feature>
<dbReference type="CDD" id="cd09279">
    <property type="entry name" value="RNase_HI_like"/>
    <property type="match status" value="1"/>
</dbReference>
<dbReference type="PANTHER" id="PTHR48475">
    <property type="entry name" value="RIBONUCLEASE H"/>
    <property type="match status" value="1"/>
</dbReference>
<dbReference type="PANTHER" id="PTHR48475:SF1">
    <property type="entry name" value="RNASE H TYPE-1 DOMAIN-CONTAINING PROTEIN"/>
    <property type="match status" value="1"/>
</dbReference>
<dbReference type="GO" id="GO:0004523">
    <property type="term" value="F:RNA-DNA hybrid ribonuclease activity"/>
    <property type="evidence" value="ECO:0007669"/>
    <property type="project" value="InterPro"/>
</dbReference>
<dbReference type="EMBL" id="MFFT01000061">
    <property type="protein sequence ID" value="OGF22201.1"/>
    <property type="molecule type" value="Genomic_DNA"/>
</dbReference>
<accession>A0A1F5S7E7</accession>
<dbReference type="Proteomes" id="UP000176877">
    <property type="component" value="Unassembled WGS sequence"/>
</dbReference>
<dbReference type="InterPro" id="IPR012337">
    <property type="entry name" value="RNaseH-like_sf"/>
</dbReference>
<proteinExistence type="predicted"/>
<dbReference type="GO" id="GO:0003676">
    <property type="term" value="F:nucleic acid binding"/>
    <property type="evidence" value="ECO:0007669"/>
    <property type="project" value="InterPro"/>
</dbReference>
<evidence type="ECO:0000313" key="3">
    <source>
        <dbReference type="Proteomes" id="UP000176877"/>
    </source>
</evidence>
<comment type="caution">
    <text evidence="2">The sequence shown here is derived from an EMBL/GenBank/DDBJ whole genome shotgun (WGS) entry which is preliminary data.</text>
</comment>
<dbReference type="PROSITE" id="PS50879">
    <property type="entry name" value="RNASE_H_1"/>
    <property type="match status" value="1"/>
</dbReference>
<dbReference type="InterPro" id="IPR002156">
    <property type="entry name" value="RNaseH_domain"/>
</dbReference>
<protein>
    <recommendedName>
        <fullName evidence="1">RNase H type-1 domain-containing protein</fullName>
    </recommendedName>
</protein>
<dbReference type="Pfam" id="PF13456">
    <property type="entry name" value="RVT_3"/>
    <property type="match status" value="1"/>
</dbReference>
<sequence length="137" mass="15238">MKYEKLIIYTDGGARGNPGPAGIGCVIFDGQGTLVEEISQGIGETTNNQAEYQALIAGLAKAKELGGRELEVFLDSELVVKQLNREYRVKDKDLAPLFVKVYNLTLSFKRVIFKYIRREENELADALVNLALDKAEK</sequence>
<dbReference type="SUPFAM" id="SSF53098">
    <property type="entry name" value="Ribonuclease H-like"/>
    <property type="match status" value="1"/>
</dbReference>
<name>A0A1F5S7E7_9BACT</name>
<dbReference type="InterPro" id="IPR036397">
    <property type="entry name" value="RNaseH_sf"/>
</dbReference>
<organism evidence="2 3">
    <name type="scientific">Candidatus Falkowbacteria bacterium RIFCSPHIGHO2_02_FULL_42_9</name>
    <dbReference type="NCBI Taxonomy" id="1797986"/>
    <lineage>
        <taxon>Bacteria</taxon>
        <taxon>Candidatus Falkowiibacteriota</taxon>
    </lineage>
</organism>
<gene>
    <name evidence="2" type="ORF">A3D45_03015</name>
</gene>
<evidence type="ECO:0000259" key="1">
    <source>
        <dbReference type="PROSITE" id="PS50879"/>
    </source>
</evidence>
<dbReference type="AlphaFoldDB" id="A0A1F5S7E7"/>
<dbReference type="Gene3D" id="3.30.420.10">
    <property type="entry name" value="Ribonuclease H-like superfamily/Ribonuclease H"/>
    <property type="match status" value="1"/>
</dbReference>
<reference evidence="2 3" key="1">
    <citation type="journal article" date="2016" name="Nat. Commun.">
        <title>Thousands of microbial genomes shed light on interconnected biogeochemical processes in an aquifer system.</title>
        <authorList>
            <person name="Anantharaman K."/>
            <person name="Brown C.T."/>
            <person name="Hug L.A."/>
            <person name="Sharon I."/>
            <person name="Castelle C.J."/>
            <person name="Probst A.J."/>
            <person name="Thomas B.C."/>
            <person name="Singh A."/>
            <person name="Wilkins M.J."/>
            <person name="Karaoz U."/>
            <person name="Brodie E.L."/>
            <person name="Williams K.H."/>
            <person name="Hubbard S.S."/>
            <person name="Banfield J.F."/>
        </authorList>
    </citation>
    <scope>NUCLEOTIDE SEQUENCE [LARGE SCALE GENOMIC DNA]</scope>
</reference>